<dbReference type="InterPro" id="IPR047113">
    <property type="entry name" value="PA2G4/ARX1"/>
</dbReference>
<dbReference type="InterPro" id="IPR036005">
    <property type="entry name" value="Creatinase/aminopeptidase-like"/>
</dbReference>
<comment type="caution">
    <text evidence="4">The sequence shown here is derived from an EMBL/GenBank/DDBJ whole genome shotgun (WGS) entry which is preliminary data.</text>
</comment>
<name>A0A8H7IB14_9AGAM</name>
<organism evidence="4 5">
    <name type="scientific">Rhizoctonia solani</name>
    <dbReference type="NCBI Taxonomy" id="456999"/>
    <lineage>
        <taxon>Eukaryota</taxon>
        <taxon>Fungi</taxon>
        <taxon>Dikarya</taxon>
        <taxon>Basidiomycota</taxon>
        <taxon>Agaricomycotina</taxon>
        <taxon>Agaricomycetes</taxon>
        <taxon>Cantharellales</taxon>
        <taxon>Ceratobasidiaceae</taxon>
        <taxon>Rhizoctonia</taxon>
    </lineage>
</organism>
<dbReference type="InterPro" id="IPR036388">
    <property type="entry name" value="WH-like_DNA-bd_sf"/>
</dbReference>
<feature type="region of interest" description="Disordered" evidence="2">
    <location>
        <begin position="1"/>
        <end position="29"/>
    </location>
</feature>
<feature type="compositionally biased region" description="Basic and acidic residues" evidence="2">
    <location>
        <begin position="379"/>
        <end position="390"/>
    </location>
</feature>
<dbReference type="Pfam" id="PF00557">
    <property type="entry name" value="Peptidase_M24"/>
    <property type="match status" value="1"/>
</dbReference>
<accession>A0A8H7IB14</accession>
<dbReference type="Gene3D" id="3.90.230.10">
    <property type="entry name" value="Creatinase/methionine aminopeptidase superfamily"/>
    <property type="match status" value="1"/>
</dbReference>
<dbReference type="EMBL" id="JACYCF010000011">
    <property type="protein sequence ID" value="KAF8754224.1"/>
    <property type="molecule type" value="Genomic_DNA"/>
</dbReference>
<dbReference type="PANTHER" id="PTHR10804">
    <property type="entry name" value="PROTEASE FAMILY M24 METHIONYL AMINOPEPTIDASE, AMINOPEPTIDASE P"/>
    <property type="match status" value="1"/>
</dbReference>
<dbReference type="AlphaFoldDB" id="A0A8H7IB14"/>
<dbReference type="Gene3D" id="1.10.10.10">
    <property type="entry name" value="Winged helix-like DNA-binding domain superfamily/Winged helix DNA-binding domain"/>
    <property type="match status" value="1"/>
</dbReference>
<evidence type="ECO:0000256" key="1">
    <source>
        <dbReference type="ARBA" id="ARBA00007319"/>
    </source>
</evidence>
<dbReference type="CDD" id="cd01089">
    <property type="entry name" value="PA2G4-like"/>
    <property type="match status" value="1"/>
</dbReference>
<dbReference type="PANTHER" id="PTHR10804:SF11">
    <property type="entry name" value="PROLIFERATION-ASSOCIATED PROTEIN 2G4"/>
    <property type="match status" value="1"/>
</dbReference>
<feature type="domain" description="Peptidase M24" evidence="3">
    <location>
        <begin position="32"/>
        <end position="195"/>
    </location>
</feature>
<evidence type="ECO:0000256" key="2">
    <source>
        <dbReference type="SAM" id="MobiDB-lite"/>
    </source>
</evidence>
<reference evidence="4" key="1">
    <citation type="submission" date="2020-09" db="EMBL/GenBank/DDBJ databases">
        <title>Comparative genome analyses of four rice-infecting Rhizoctonia solani isolates reveal extensive enrichment of homogalacturonan modification genes.</title>
        <authorList>
            <person name="Lee D.-Y."/>
            <person name="Jeon J."/>
            <person name="Kim K.-T."/>
            <person name="Cheong K."/>
            <person name="Song H."/>
            <person name="Choi G."/>
            <person name="Ko J."/>
            <person name="Opiyo S.O."/>
            <person name="Zuo S."/>
            <person name="Madhav S."/>
            <person name="Lee Y.-H."/>
            <person name="Wang G.-L."/>
        </authorList>
    </citation>
    <scope>NUCLEOTIDE SEQUENCE</scope>
    <source>
        <strain evidence="4">AG1-IA B2</strain>
    </source>
</reference>
<gene>
    <name evidence="4" type="ORF">RHS01_06344</name>
</gene>
<dbReference type="InterPro" id="IPR000994">
    <property type="entry name" value="Pept_M24"/>
</dbReference>
<protein>
    <submittedName>
        <fullName evidence="4">Proliferation-associated protein 1</fullName>
    </submittedName>
</protein>
<sequence length="390" mass="41942">MSSDPKETAAPTADELKAKAEAEKARQAADEHQAAAEIVNNAIKKLVELSVEGAKILELCEEGDKLIETGTSAVYNSKTAKGKVTKGLAFPTSISVNNCVSHYSPVPTDPLANTTLAKGDVVKIHVGAHIDGFASVSAETLIVGATEAEPATGRAADVVKAAWHCAEVAMRLVKPGEKNWTVTDAMNKVAAAWGCKPVEGMLSCQQTQNVIDGKKRIILNPTPELKSGLDTATFAEGDVWGIDILVASTDDGKVKPQDSRTTIYQRATDVTYQLKLKAAREAFSDIQKKAGPFPLPFVFLKTRSVRVWGYKKLYTPAGSYVAAFHFTIALLPGGPSLISAPPIWYKAEKLKTEKELEDEELKALVGKKLREPKKKKKKAAGESEAKEDAE</sequence>
<proteinExistence type="inferred from homology"/>
<comment type="similarity">
    <text evidence="1">Belongs to the peptidase M24 family.</text>
</comment>
<dbReference type="SUPFAM" id="SSF55920">
    <property type="entry name" value="Creatinase/aminopeptidase"/>
    <property type="match status" value="1"/>
</dbReference>
<evidence type="ECO:0000313" key="5">
    <source>
        <dbReference type="Proteomes" id="UP000614334"/>
    </source>
</evidence>
<evidence type="ECO:0000313" key="4">
    <source>
        <dbReference type="EMBL" id="KAF8754224.1"/>
    </source>
</evidence>
<dbReference type="Proteomes" id="UP000614334">
    <property type="component" value="Unassembled WGS sequence"/>
</dbReference>
<feature type="compositionally biased region" description="Basic and acidic residues" evidence="2">
    <location>
        <begin position="14"/>
        <end position="29"/>
    </location>
</feature>
<evidence type="ECO:0000259" key="3">
    <source>
        <dbReference type="Pfam" id="PF00557"/>
    </source>
</evidence>
<feature type="region of interest" description="Disordered" evidence="2">
    <location>
        <begin position="371"/>
        <end position="390"/>
    </location>
</feature>